<dbReference type="SUPFAM" id="SSF53335">
    <property type="entry name" value="S-adenosyl-L-methionine-dependent methyltransferases"/>
    <property type="match status" value="1"/>
</dbReference>
<dbReference type="HAMAP" id="MF_00735">
    <property type="entry name" value="Methyltr_PrmA"/>
    <property type="match status" value="1"/>
</dbReference>
<evidence type="ECO:0000256" key="1">
    <source>
        <dbReference type="ARBA" id="ARBA00009741"/>
    </source>
</evidence>
<evidence type="ECO:0000256" key="4">
    <source>
        <dbReference type="ARBA" id="ARBA00022679"/>
    </source>
</evidence>
<dbReference type="PIRSF" id="PIRSF000401">
    <property type="entry name" value="RPL11_MTase"/>
    <property type="match status" value="1"/>
</dbReference>
<comment type="caution">
    <text evidence="6">The sequence shown here is derived from an EMBL/GenBank/DDBJ whole genome shotgun (WGS) entry which is preliminary data.</text>
</comment>
<gene>
    <name evidence="6" type="ORF">A2W18_09480</name>
</gene>
<comment type="similarity">
    <text evidence="1">Belongs to the methyltransferase superfamily. PrmA family.</text>
</comment>
<dbReference type="Proteomes" id="UP000179076">
    <property type="component" value="Unassembled WGS sequence"/>
</dbReference>
<keyword evidence="6" id="KW-0689">Ribosomal protein</keyword>
<keyword evidence="3 6" id="KW-0489">Methyltransferase</keyword>
<dbReference type="NCBIfam" id="TIGR00406">
    <property type="entry name" value="prmA"/>
    <property type="match status" value="1"/>
</dbReference>
<dbReference type="PANTHER" id="PTHR43648:SF1">
    <property type="entry name" value="ELECTRON TRANSFER FLAVOPROTEIN BETA SUBUNIT LYSINE METHYLTRANSFERASE"/>
    <property type="match status" value="1"/>
</dbReference>
<dbReference type="GO" id="GO:0005829">
    <property type="term" value="C:cytosol"/>
    <property type="evidence" value="ECO:0007669"/>
    <property type="project" value="TreeGrafter"/>
</dbReference>
<organism evidence="6 7">
    <name type="scientific">Candidatus Muproteobacteria bacterium RBG_16_60_9</name>
    <dbReference type="NCBI Taxonomy" id="1817755"/>
    <lineage>
        <taxon>Bacteria</taxon>
        <taxon>Pseudomonadati</taxon>
        <taxon>Pseudomonadota</taxon>
        <taxon>Candidatus Muproteobacteria</taxon>
    </lineage>
</organism>
<evidence type="ECO:0000256" key="2">
    <source>
        <dbReference type="ARBA" id="ARBA00022490"/>
    </source>
</evidence>
<proteinExistence type="inferred from homology"/>
<dbReference type="GO" id="GO:0032259">
    <property type="term" value="P:methylation"/>
    <property type="evidence" value="ECO:0007669"/>
    <property type="project" value="UniProtKB-KW"/>
</dbReference>
<protein>
    <submittedName>
        <fullName evidence="6">Ribosomal protein L11 methyltransferase</fullName>
    </submittedName>
</protein>
<keyword evidence="6" id="KW-0687">Ribonucleoprotein</keyword>
<keyword evidence="5" id="KW-0949">S-adenosyl-L-methionine</keyword>
<dbReference type="Pfam" id="PF06325">
    <property type="entry name" value="PrmA"/>
    <property type="match status" value="1"/>
</dbReference>
<dbReference type="CDD" id="cd02440">
    <property type="entry name" value="AdoMet_MTases"/>
    <property type="match status" value="1"/>
</dbReference>
<evidence type="ECO:0000256" key="5">
    <source>
        <dbReference type="ARBA" id="ARBA00022691"/>
    </source>
</evidence>
<accession>A0A1F6UYY1</accession>
<dbReference type="EMBL" id="MFSP01000173">
    <property type="protein sequence ID" value="OGI62598.1"/>
    <property type="molecule type" value="Genomic_DNA"/>
</dbReference>
<keyword evidence="4 6" id="KW-0808">Transferase</keyword>
<feature type="non-terminal residue" evidence="6">
    <location>
        <position position="270"/>
    </location>
</feature>
<dbReference type="InterPro" id="IPR004498">
    <property type="entry name" value="Ribosomal_PrmA_MeTrfase"/>
</dbReference>
<evidence type="ECO:0000313" key="6">
    <source>
        <dbReference type="EMBL" id="OGI62598.1"/>
    </source>
</evidence>
<dbReference type="GO" id="GO:0005840">
    <property type="term" value="C:ribosome"/>
    <property type="evidence" value="ECO:0007669"/>
    <property type="project" value="UniProtKB-KW"/>
</dbReference>
<dbReference type="InterPro" id="IPR050078">
    <property type="entry name" value="Ribosomal_L11_MeTrfase_PrmA"/>
</dbReference>
<dbReference type="PANTHER" id="PTHR43648">
    <property type="entry name" value="ELECTRON TRANSFER FLAVOPROTEIN BETA SUBUNIT LYSINE METHYLTRANSFERASE"/>
    <property type="match status" value="1"/>
</dbReference>
<evidence type="ECO:0000313" key="7">
    <source>
        <dbReference type="Proteomes" id="UP000179076"/>
    </source>
</evidence>
<dbReference type="GO" id="GO:0016279">
    <property type="term" value="F:protein-lysine N-methyltransferase activity"/>
    <property type="evidence" value="ECO:0007669"/>
    <property type="project" value="TreeGrafter"/>
</dbReference>
<sequence length="270" mass="28646">MDLYAVAVPWLRIKLHASNRDADLVADALTTFGALSVSIESAADAPRFQSARESVPLWDQNRVTGLFCERTNVADVITAVCSTLGVAALDYESDCLDDADWEQAGRMHFRPQKLAANLWITPSWCDPPDPTAINVVLDPGLAFGTGSHPTTQLCLGWLAAQSLAGLAVIDYGCGSGILAIAALKLGAMRAIGVDVDPQALTVSRENAARNGVADRYRACLPEELPAHETAPVIVANILSEPLIALAPELIARLAPRGWLALSGVLAEQAE</sequence>
<reference evidence="6 7" key="1">
    <citation type="journal article" date="2016" name="Nat. Commun.">
        <title>Thousands of microbial genomes shed light on interconnected biogeochemical processes in an aquifer system.</title>
        <authorList>
            <person name="Anantharaman K."/>
            <person name="Brown C.T."/>
            <person name="Hug L.A."/>
            <person name="Sharon I."/>
            <person name="Castelle C.J."/>
            <person name="Probst A.J."/>
            <person name="Thomas B.C."/>
            <person name="Singh A."/>
            <person name="Wilkins M.J."/>
            <person name="Karaoz U."/>
            <person name="Brodie E.L."/>
            <person name="Williams K.H."/>
            <person name="Hubbard S.S."/>
            <person name="Banfield J.F."/>
        </authorList>
    </citation>
    <scope>NUCLEOTIDE SEQUENCE [LARGE SCALE GENOMIC DNA]</scope>
</reference>
<dbReference type="AlphaFoldDB" id="A0A1F6UYY1"/>
<keyword evidence="2" id="KW-0963">Cytoplasm</keyword>
<dbReference type="InterPro" id="IPR029063">
    <property type="entry name" value="SAM-dependent_MTases_sf"/>
</dbReference>
<evidence type="ECO:0000256" key="3">
    <source>
        <dbReference type="ARBA" id="ARBA00022603"/>
    </source>
</evidence>
<dbReference type="Gene3D" id="3.40.50.150">
    <property type="entry name" value="Vaccinia Virus protein VP39"/>
    <property type="match status" value="1"/>
</dbReference>
<name>A0A1F6UYY1_9PROT</name>